<accession>Q700T1</accession>
<keyword evidence="1" id="KW-0418">Kinase</keyword>
<organism evidence="1">
    <name type="scientific">Citrus sinensis</name>
    <name type="common">Sweet orange</name>
    <name type="synonym">Citrus aurantium var. sinensis</name>
    <dbReference type="NCBI Taxonomy" id="2711"/>
    <lineage>
        <taxon>Eukaryota</taxon>
        <taxon>Viridiplantae</taxon>
        <taxon>Streptophyta</taxon>
        <taxon>Embryophyta</taxon>
        <taxon>Tracheophyta</taxon>
        <taxon>Spermatophyta</taxon>
        <taxon>Magnoliopsida</taxon>
        <taxon>eudicotyledons</taxon>
        <taxon>Gunneridae</taxon>
        <taxon>Pentapetalae</taxon>
        <taxon>rosids</taxon>
        <taxon>malvids</taxon>
        <taxon>Sapindales</taxon>
        <taxon>Rutaceae</taxon>
        <taxon>Aurantioideae</taxon>
        <taxon>Citrus</taxon>
    </lineage>
</organism>
<name>Q700T1_CITSI</name>
<protein>
    <submittedName>
        <fullName evidence="1">Calcium-dependent protein kinase</fullName>
    </submittedName>
</protein>
<keyword evidence="1" id="KW-0808">Transferase</keyword>
<dbReference type="EMBL" id="AJ628975">
    <property type="protein sequence ID" value="CAG24012.1"/>
    <property type="molecule type" value="Genomic_DNA"/>
</dbReference>
<dbReference type="GO" id="GO:0016301">
    <property type="term" value="F:kinase activity"/>
    <property type="evidence" value="ECO:0007669"/>
    <property type="project" value="UniProtKB-KW"/>
</dbReference>
<reference evidence="1" key="1">
    <citation type="submission" date="2004-02" db="EMBL/GenBank/DDBJ databases">
        <title>Analisi e confronto di sequenze di DNA differenzialmente espresse in Citrus l.</title>
        <authorList>
            <person name="Martelli G."/>
            <person name="Lapelosa M."/>
            <person name="Milella L."/>
            <person name="Saluzzi D."/>
            <person name="Pontillo F."/>
            <person name="Greco I."/>
        </authorList>
    </citation>
    <scope>NUCLEOTIDE SEQUENCE</scope>
    <source>
        <tissue evidence="1">Fruit</tissue>
    </source>
</reference>
<proteinExistence type="predicted"/>
<sequence>MAVRNGGWLSEHSSSNSNWTTITWTIIGAFN</sequence>
<dbReference type="AlphaFoldDB" id="Q700T1"/>
<evidence type="ECO:0000313" key="1">
    <source>
        <dbReference type="EMBL" id="CAG24012.1"/>
    </source>
</evidence>
<gene>
    <name evidence="1" type="primary">caMK2</name>
</gene>